<feature type="compositionally biased region" description="Polar residues" evidence="1">
    <location>
        <begin position="1"/>
        <end position="11"/>
    </location>
</feature>
<gene>
    <name evidence="2" type="ORF">ACIP2Z_04485</name>
</gene>
<feature type="region of interest" description="Disordered" evidence="1">
    <location>
        <begin position="1"/>
        <end position="61"/>
    </location>
</feature>
<evidence type="ECO:0000313" key="3">
    <source>
        <dbReference type="Proteomes" id="UP001617511"/>
    </source>
</evidence>
<dbReference type="EMBL" id="JBIVGG010000002">
    <property type="protein sequence ID" value="MFJ4078193.1"/>
    <property type="molecule type" value="Genomic_DNA"/>
</dbReference>
<organism evidence="2 3">
    <name type="scientific">Streptomyces iakyrus</name>
    <dbReference type="NCBI Taxonomy" id="68219"/>
    <lineage>
        <taxon>Bacteria</taxon>
        <taxon>Bacillati</taxon>
        <taxon>Actinomycetota</taxon>
        <taxon>Actinomycetes</taxon>
        <taxon>Kitasatosporales</taxon>
        <taxon>Streptomycetaceae</taxon>
        <taxon>Streptomyces</taxon>
    </lineage>
</organism>
<sequence length="61" mass="5785">MPQGRPSQGASTVLPDASTAVVGNDSSGAARSTAGSPSSAVRSCPARGTNGCPPTTTSVPA</sequence>
<reference evidence="2 3" key="1">
    <citation type="submission" date="2024-10" db="EMBL/GenBank/DDBJ databases">
        <title>The Natural Products Discovery Center: Release of the First 8490 Sequenced Strains for Exploring Actinobacteria Biosynthetic Diversity.</title>
        <authorList>
            <person name="Kalkreuter E."/>
            <person name="Kautsar S.A."/>
            <person name="Yang D."/>
            <person name="Bader C.D."/>
            <person name="Teijaro C.N."/>
            <person name="Fluegel L."/>
            <person name="Davis C.M."/>
            <person name="Simpson J.R."/>
            <person name="Lauterbach L."/>
            <person name="Steele A.D."/>
            <person name="Gui C."/>
            <person name="Meng S."/>
            <person name="Li G."/>
            <person name="Viehrig K."/>
            <person name="Ye F."/>
            <person name="Su P."/>
            <person name="Kiefer A.F."/>
            <person name="Nichols A."/>
            <person name="Cepeda A.J."/>
            <person name="Yan W."/>
            <person name="Fan B."/>
            <person name="Jiang Y."/>
            <person name="Adhikari A."/>
            <person name="Zheng C.-J."/>
            <person name="Schuster L."/>
            <person name="Cowan T.M."/>
            <person name="Smanski M.J."/>
            <person name="Chevrette M.G."/>
            <person name="De Carvalho L.P.S."/>
            <person name="Shen B."/>
        </authorList>
    </citation>
    <scope>NUCLEOTIDE SEQUENCE [LARGE SCALE GENOMIC DNA]</scope>
    <source>
        <strain evidence="2 3">NPDC089932</strain>
    </source>
</reference>
<dbReference type="RefSeq" id="WP_402070201.1">
    <property type="nucleotide sequence ID" value="NZ_JBIVGG010000002.1"/>
</dbReference>
<evidence type="ECO:0000256" key="1">
    <source>
        <dbReference type="SAM" id="MobiDB-lite"/>
    </source>
</evidence>
<dbReference type="Proteomes" id="UP001617511">
    <property type="component" value="Unassembled WGS sequence"/>
</dbReference>
<feature type="compositionally biased region" description="Polar residues" evidence="1">
    <location>
        <begin position="24"/>
        <end position="41"/>
    </location>
</feature>
<accession>A0ABW8F839</accession>
<name>A0ABW8F839_9ACTN</name>
<proteinExistence type="predicted"/>
<feature type="compositionally biased region" description="Polar residues" evidence="1">
    <location>
        <begin position="52"/>
        <end position="61"/>
    </location>
</feature>
<keyword evidence="3" id="KW-1185">Reference proteome</keyword>
<protein>
    <submittedName>
        <fullName evidence="2">Uncharacterized protein</fullName>
    </submittedName>
</protein>
<comment type="caution">
    <text evidence="2">The sequence shown here is derived from an EMBL/GenBank/DDBJ whole genome shotgun (WGS) entry which is preliminary data.</text>
</comment>
<evidence type="ECO:0000313" key="2">
    <source>
        <dbReference type="EMBL" id="MFJ4078193.1"/>
    </source>
</evidence>